<reference evidence="2 3" key="1">
    <citation type="submission" date="2019-06" db="EMBL/GenBank/DDBJ databases">
        <title>Sequencing the genomes of 1000 actinobacteria strains.</title>
        <authorList>
            <person name="Klenk H.-P."/>
        </authorList>
    </citation>
    <scope>NUCLEOTIDE SEQUENCE [LARGE SCALE GENOMIC DNA]</scope>
    <source>
        <strain evidence="2 3">DSM 42059</strain>
    </source>
</reference>
<gene>
    <name evidence="2" type="ORF">FHX80_112120</name>
</gene>
<comment type="caution">
    <text evidence="2">The sequence shown here is derived from an EMBL/GenBank/DDBJ whole genome shotgun (WGS) entry which is preliminary data.</text>
</comment>
<name>A0A561UWF5_9ACTN</name>
<accession>A0A561UWF5</accession>
<dbReference type="InterPro" id="IPR036754">
    <property type="entry name" value="YbaK/aa-tRNA-synt-asso_dom_sf"/>
</dbReference>
<dbReference type="EMBL" id="VIWW01000001">
    <property type="protein sequence ID" value="TWG03685.1"/>
    <property type="molecule type" value="Genomic_DNA"/>
</dbReference>
<evidence type="ECO:0000313" key="3">
    <source>
        <dbReference type="Proteomes" id="UP000318186"/>
    </source>
</evidence>
<dbReference type="Proteomes" id="UP000318186">
    <property type="component" value="Unassembled WGS sequence"/>
</dbReference>
<evidence type="ECO:0008006" key="4">
    <source>
        <dbReference type="Google" id="ProtNLM"/>
    </source>
</evidence>
<protein>
    <recommendedName>
        <fullName evidence="4">Aminoacyl-tRNA editing protein</fullName>
    </recommendedName>
</protein>
<dbReference type="Gene3D" id="3.90.960.10">
    <property type="entry name" value="YbaK/aminoacyl-tRNA synthetase-associated domain"/>
    <property type="match status" value="1"/>
</dbReference>
<feature type="region of interest" description="Disordered" evidence="1">
    <location>
        <begin position="1"/>
        <end position="28"/>
    </location>
</feature>
<organism evidence="2 3">
    <name type="scientific">Streptomyces brevispora</name>
    <dbReference type="NCBI Taxonomy" id="887462"/>
    <lineage>
        <taxon>Bacteria</taxon>
        <taxon>Bacillati</taxon>
        <taxon>Actinomycetota</taxon>
        <taxon>Actinomycetes</taxon>
        <taxon>Kitasatosporales</taxon>
        <taxon>Streptomycetaceae</taxon>
        <taxon>Streptomyces</taxon>
    </lineage>
</organism>
<feature type="compositionally biased region" description="Low complexity" evidence="1">
    <location>
        <begin position="1"/>
        <end position="23"/>
    </location>
</feature>
<dbReference type="AlphaFoldDB" id="A0A561UWF5"/>
<evidence type="ECO:0000256" key="1">
    <source>
        <dbReference type="SAM" id="MobiDB-lite"/>
    </source>
</evidence>
<dbReference type="SUPFAM" id="SSF55826">
    <property type="entry name" value="YbaK/ProRS associated domain"/>
    <property type="match status" value="1"/>
</dbReference>
<dbReference type="GO" id="GO:0002161">
    <property type="term" value="F:aminoacyl-tRNA deacylase activity"/>
    <property type="evidence" value="ECO:0007669"/>
    <property type="project" value="InterPro"/>
</dbReference>
<proteinExistence type="predicted"/>
<sequence length="92" mass="9471">MSSSGTGTDTDADAPTGSDSAAAHPRFADALRESGLDVETRRFPAATRAAAEAAAALGCALSEIVKSLIFEADGVPVLVRHPRTPSRMRTTS</sequence>
<evidence type="ECO:0000313" key="2">
    <source>
        <dbReference type="EMBL" id="TWG03685.1"/>
    </source>
</evidence>